<feature type="domain" description="F-box" evidence="2">
    <location>
        <begin position="11"/>
        <end position="54"/>
    </location>
</feature>
<gene>
    <name evidence="3" type="ORF">B0H17DRAFT_1197895</name>
</gene>
<evidence type="ECO:0000256" key="1">
    <source>
        <dbReference type="SAM" id="Phobius"/>
    </source>
</evidence>
<proteinExistence type="predicted"/>
<name>A0AAD7DPU2_MYCRO</name>
<dbReference type="Gene3D" id="1.20.1280.50">
    <property type="match status" value="1"/>
</dbReference>
<dbReference type="EMBL" id="JARKIE010000033">
    <property type="protein sequence ID" value="KAJ7696791.1"/>
    <property type="molecule type" value="Genomic_DNA"/>
</dbReference>
<dbReference type="Pfam" id="PF12937">
    <property type="entry name" value="F-box-like"/>
    <property type="match status" value="1"/>
</dbReference>
<protein>
    <recommendedName>
        <fullName evidence="2">F-box domain-containing protein</fullName>
    </recommendedName>
</protein>
<reference evidence="3" key="1">
    <citation type="submission" date="2023-03" db="EMBL/GenBank/DDBJ databases">
        <title>Massive genome expansion in bonnet fungi (Mycena s.s.) driven by repeated elements and novel gene families across ecological guilds.</title>
        <authorList>
            <consortium name="Lawrence Berkeley National Laboratory"/>
            <person name="Harder C.B."/>
            <person name="Miyauchi S."/>
            <person name="Viragh M."/>
            <person name="Kuo A."/>
            <person name="Thoen E."/>
            <person name="Andreopoulos B."/>
            <person name="Lu D."/>
            <person name="Skrede I."/>
            <person name="Drula E."/>
            <person name="Henrissat B."/>
            <person name="Morin E."/>
            <person name="Kohler A."/>
            <person name="Barry K."/>
            <person name="LaButti K."/>
            <person name="Morin E."/>
            <person name="Salamov A."/>
            <person name="Lipzen A."/>
            <person name="Mereny Z."/>
            <person name="Hegedus B."/>
            <person name="Baldrian P."/>
            <person name="Stursova M."/>
            <person name="Weitz H."/>
            <person name="Taylor A."/>
            <person name="Grigoriev I.V."/>
            <person name="Nagy L.G."/>
            <person name="Martin F."/>
            <person name="Kauserud H."/>
        </authorList>
    </citation>
    <scope>NUCLEOTIDE SEQUENCE</scope>
    <source>
        <strain evidence="3">CBHHK067</strain>
    </source>
</reference>
<dbReference type="InterPro" id="IPR001810">
    <property type="entry name" value="F-box_dom"/>
</dbReference>
<organism evidence="3 4">
    <name type="scientific">Mycena rosella</name>
    <name type="common">Pink bonnet</name>
    <name type="synonym">Agaricus rosellus</name>
    <dbReference type="NCBI Taxonomy" id="1033263"/>
    <lineage>
        <taxon>Eukaryota</taxon>
        <taxon>Fungi</taxon>
        <taxon>Dikarya</taxon>
        <taxon>Basidiomycota</taxon>
        <taxon>Agaricomycotina</taxon>
        <taxon>Agaricomycetes</taxon>
        <taxon>Agaricomycetidae</taxon>
        <taxon>Agaricales</taxon>
        <taxon>Marasmiineae</taxon>
        <taxon>Mycenaceae</taxon>
        <taxon>Mycena</taxon>
    </lineage>
</organism>
<keyword evidence="4" id="KW-1185">Reference proteome</keyword>
<keyword evidence="1" id="KW-1133">Transmembrane helix</keyword>
<dbReference type="AlphaFoldDB" id="A0AAD7DPU2"/>
<feature type="transmembrane region" description="Helical" evidence="1">
    <location>
        <begin position="287"/>
        <end position="306"/>
    </location>
</feature>
<evidence type="ECO:0000313" key="3">
    <source>
        <dbReference type="EMBL" id="KAJ7696791.1"/>
    </source>
</evidence>
<comment type="caution">
    <text evidence="3">The sequence shown here is derived from an EMBL/GenBank/DDBJ whole genome shotgun (WGS) entry which is preliminary data.</text>
</comment>
<dbReference type="Proteomes" id="UP001221757">
    <property type="component" value="Unassembled WGS sequence"/>
</dbReference>
<evidence type="ECO:0000259" key="2">
    <source>
        <dbReference type="Pfam" id="PF12937"/>
    </source>
</evidence>
<keyword evidence="1" id="KW-0472">Membrane</keyword>
<evidence type="ECO:0000313" key="4">
    <source>
        <dbReference type="Proteomes" id="UP001221757"/>
    </source>
</evidence>
<sequence>MEPSLSLAQTVPAELLSQIFKLSLPSQSEVLGRVCATWRTIALDMPSFWTSLVLAIPWAPNLSSPYTSSLSRSFSSYLVREHLARSGNQLLSIVFTSQEEAPARTTRILFRLISSVSARWEALELDVCVPLAVGQLREKFPLLRRLYLWGYRQSRHDWQQLIEHKTVYEDRFVLSCLEAFSLTVQPCDDDIIANSECLDSLLLPALTDLYIEDYTPNFSSLFVSLLGRSGCSLKRLWVCTVLTADAFATMAELNPHLEELGLIAIAPDCIMQKLSITLGLHPFLPELSALHIIALNVYFILLLDMLESRRRYDSSLTTVSIPAPYDRALKGRLDALEAGGWTSKR</sequence>
<keyword evidence="1" id="KW-0812">Transmembrane</keyword>
<accession>A0AAD7DPU2</accession>